<dbReference type="Proteomes" id="UP000829447">
    <property type="component" value="Linkage Group LG13"/>
</dbReference>
<sequence length="179" mass="20259">MAKSSISPRKTLKRLFFSKSTADLQESGEKQESKFHTLFKLREKKKDKRNQFSPKYSRISLWTVKVVVVLTLSTTESSYNGHVSFRTGPWKKVAWSDESRFLLHHLDSRVCVHRLPGEEMAPGCTMGRRQAGGGSVMLYAMFCWETSGPGLHVDVTLTRTTYQNIVADRVTPLHGNGIP</sequence>
<reference evidence="1 2" key="1">
    <citation type="journal article" date="2022" name="bioRxiv">
        <title>An ancient truncated duplication of the anti-Mullerian hormone receptor type 2 gene is a potential conserved master sex determinant in the Pangasiidae catfish family.</title>
        <authorList>
            <person name="Wen M."/>
            <person name="Pan Q."/>
            <person name="Jouanno E."/>
            <person name="Montfort J."/>
            <person name="Zahm M."/>
            <person name="Cabau C."/>
            <person name="Klopp C."/>
            <person name="Iampietro C."/>
            <person name="Roques C."/>
            <person name="Bouchez O."/>
            <person name="Castinel A."/>
            <person name="Donnadieu C."/>
            <person name="Parrinello H."/>
            <person name="Poncet C."/>
            <person name="Belmonte E."/>
            <person name="Gautier V."/>
            <person name="Avarre J.-C."/>
            <person name="Dugue R."/>
            <person name="Gustiano R."/>
            <person name="Ha T.T.T."/>
            <person name="Campet M."/>
            <person name="Sriphairoj K."/>
            <person name="Ribolli J."/>
            <person name="de Almeida F.L."/>
            <person name="Desvignes T."/>
            <person name="Postlethwait J.H."/>
            <person name="Bucao C.F."/>
            <person name="Robinson-Rechavi M."/>
            <person name="Bobe J."/>
            <person name="Herpin A."/>
            <person name="Guiguen Y."/>
        </authorList>
    </citation>
    <scope>NUCLEOTIDE SEQUENCE [LARGE SCALE GENOMIC DNA]</scope>
    <source>
        <strain evidence="1">YG-Dec2019</strain>
    </source>
</reference>
<keyword evidence="2" id="KW-1185">Reference proteome</keyword>
<evidence type="ECO:0000313" key="2">
    <source>
        <dbReference type="Proteomes" id="UP000829447"/>
    </source>
</evidence>
<proteinExistence type="predicted"/>
<accession>A0ACC5X2J2</accession>
<protein>
    <submittedName>
        <fullName evidence="1">Uncharacterized protein</fullName>
    </submittedName>
</protein>
<name>A0ACC5X2J2_PANGG</name>
<dbReference type="EMBL" id="CM040466">
    <property type="protein sequence ID" value="MCI4385481.1"/>
    <property type="molecule type" value="Genomic_DNA"/>
</dbReference>
<organism evidence="1 2">
    <name type="scientific">Pangasianodon gigas</name>
    <name type="common">Mekong giant catfish</name>
    <name type="synonym">Pangasius gigas</name>
    <dbReference type="NCBI Taxonomy" id="30993"/>
    <lineage>
        <taxon>Eukaryota</taxon>
        <taxon>Metazoa</taxon>
        <taxon>Chordata</taxon>
        <taxon>Craniata</taxon>
        <taxon>Vertebrata</taxon>
        <taxon>Euteleostomi</taxon>
        <taxon>Actinopterygii</taxon>
        <taxon>Neopterygii</taxon>
        <taxon>Teleostei</taxon>
        <taxon>Ostariophysi</taxon>
        <taxon>Siluriformes</taxon>
        <taxon>Pangasiidae</taxon>
        <taxon>Pangasianodon</taxon>
    </lineage>
</organism>
<gene>
    <name evidence="1" type="ORF">PGIGA_G00050990</name>
</gene>
<evidence type="ECO:0000313" key="1">
    <source>
        <dbReference type="EMBL" id="MCI4385481.1"/>
    </source>
</evidence>
<comment type="caution">
    <text evidence="1">The sequence shown here is derived from an EMBL/GenBank/DDBJ whole genome shotgun (WGS) entry which is preliminary data.</text>
</comment>